<accession>A0AAJ8E075</accession>
<feature type="compositionally biased region" description="Polar residues" evidence="1">
    <location>
        <begin position="113"/>
        <end position="123"/>
    </location>
</feature>
<protein>
    <submittedName>
        <fullName evidence="2">Uncharacterized protein</fullName>
    </submittedName>
</protein>
<gene>
    <name evidence="2" type="ORF">An15g06170</name>
</gene>
<organism evidence="2">
    <name type="scientific">Aspergillus niger</name>
    <dbReference type="NCBI Taxonomy" id="5061"/>
    <lineage>
        <taxon>Eukaryota</taxon>
        <taxon>Fungi</taxon>
        <taxon>Dikarya</taxon>
        <taxon>Ascomycota</taxon>
        <taxon>Pezizomycotina</taxon>
        <taxon>Eurotiomycetes</taxon>
        <taxon>Eurotiomycetidae</taxon>
        <taxon>Eurotiales</taxon>
        <taxon>Aspergillaceae</taxon>
        <taxon>Aspergillus</taxon>
        <taxon>Aspergillus subgen. Circumdati</taxon>
    </lineage>
</organism>
<reference evidence="2" key="1">
    <citation type="submission" date="2025-02" db="EMBL/GenBank/DDBJ databases">
        <authorList>
            <consortium name="NCBI Genome Project"/>
        </authorList>
    </citation>
    <scope>NUCLEOTIDE SEQUENCE</scope>
</reference>
<name>A0AAJ8E075_ASPNG</name>
<dbReference type="GeneID" id="84593239"/>
<evidence type="ECO:0000313" key="2">
    <source>
        <dbReference type="RefSeq" id="XP_059602598.1"/>
    </source>
</evidence>
<dbReference type="RefSeq" id="XP_059602598.1">
    <property type="nucleotide sequence ID" value="XM_059744748.1"/>
</dbReference>
<dbReference type="KEGG" id="ang:An15g06170"/>
<feature type="region of interest" description="Disordered" evidence="1">
    <location>
        <begin position="92"/>
        <end position="129"/>
    </location>
</feature>
<dbReference type="VEuPathDB" id="FungiDB:An15g06170"/>
<evidence type="ECO:0000256" key="1">
    <source>
        <dbReference type="SAM" id="MobiDB-lite"/>
    </source>
</evidence>
<dbReference type="AlphaFoldDB" id="A0AAJ8E075"/>
<proteinExistence type="predicted"/>
<reference evidence="2" key="2">
    <citation type="submission" date="2025-08" db="UniProtKB">
        <authorList>
            <consortium name="RefSeq"/>
        </authorList>
    </citation>
    <scope>IDENTIFICATION</scope>
</reference>
<feature type="compositionally biased region" description="Basic and acidic residues" evidence="1">
    <location>
        <begin position="98"/>
        <end position="112"/>
    </location>
</feature>
<sequence length="129" mass="14240">MKWLINWRDWDPETGPAVTGERGWGGGGGELGCQPWETATHLTLLSSSVEPHPQAERINSKSFRAHTSKYFSNCGLEVIQFSIGMMAVRKRPQPMEGAKGDGIEKVTDDTKQYRASTPTQSPGTKLDFS</sequence>